<keyword evidence="5" id="KW-1185">Reference proteome</keyword>
<feature type="region of interest" description="Disordered" evidence="3">
    <location>
        <begin position="344"/>
        <end position="363"/>
    </location>
</feature>
<comment type="caution">
    <text evidence="4">The sequence shown here is derived from an EMBL/GenBank/DDBJ whole genome shotgun (WGS) entry which is preliminary data.</text>
</comment>
<comment type="subcellular location">
    <subcellularLocation>
        <location evidence="1">Secreted</location>
    </subcellularLocation>
</comment>
<feature type="compositionally biased region" description="Polar residues" evidence="3">
    <location>
        <begin position="501"/>
        <end position="517"/>
    </location>
</feature>
<dbReference type="InterPro" id="IPR050557">
    <property type="entry name" value="RTX_toxin/Mannuronan_C5-epim"/>
</dbReference>
<name>A0ABQ0AQ93_9RHOB</name>
<protein>
    <recommendedName>
        <fullName evidence="6">Hemolysin-type calcium-binding repeat-containing protein</fullName>
    </recommendedName>
</protein>
<evidence type="ECO:0000256" key="3">
    <source>
        <dbReference type="SAM" id="MobiDB-lite"/>
    </source>
</evidence>
<dbReference type="Pfam" id="PF00353">
    <property type="entry name" value="HemolysinCabind"/>
    <property type="match status" value="4"/>
</dbReference>
<sequence>MTTYTLTGIAVLRGQTGNYPVQGILQDINFSVAVPDSTTTLRYTNTVDPNPDADTPISDIQITGGQARIDGDPLDSQSESIFQVTWNDGGIQRTTVVLQLFFEDADVPGYSNVDADALFILGGDPIPNLQTAAQWNAFESSIVAIGPATGAAGPNQDIPLSSVFADVAQNDRFIGTDGDDFLEGGRGNDTLIGGDGNDTLLGGNGNDRLVTGDNTWDDYVQAGTGNDRVIMSGIDHGFVSLGHSDLNRRIVVEIDGNANTGTIGKSGRGTTTLVDVQNPMMADGLGIYGTSRDDIFRFTVTDGGWAQLRGQGGNDRFVIGESQGYLRLDYRNAEDGVVAHLGRGRVNDDGQGGSDRITGDGNVNEIRTGMFDDKVTGSGRDESFILMAGDDTLNGKGGFDLLRYDRSEVDAVNVNLGSGEATGTWSGESFTHHISNIEHVRGSREGNDILTGNRQDNRLEGRGGNDTLKGQGGNDLLQGDDGRDLLDGGSGRDTLDGGNGNDTLKGQGSNDLLQGNEGNDRLVGGGGRDTLDGGNGNDVLLGNRGADVFVFSSGDDRVVGFGGTDEIDLRNAFGINDFNDLINNHATQSGNNAVISDDAGNTLTLVNRDMDNLNADDFLF</sequence>
<reference evidence="4 5" key="1">
    <citation type="submission" date="2024-04" db="EMBL/GenBank/DDBJ databases">
        <title>Draft genome sequence of Pseudophaeobacter arcticus NBRC 116598.</title>
        <authorList>
            <person name="Miyakawa T."/>
            <person name="Kusuya Y."/>
            <person name="Miura T."/>
        </authorList>
    </citation>
    <scope>NUCLEOTIDE SEQUENCE [LARGE SCALE GENOMIC DNA]</scope>
    <source>
        <strain evidence="4 5">SU-CL00105</strain>
    </source>
</reference>
<dbReference type="Proteomes" id="UP001441944">
    <property type="component" value="Unassembled WGS sequence"/>
</dbReference>
<dbReference type="RefSeq" id="WP_353401852.1">
    <property type="nucleotide sequence ID" value="NZ_BAABWU010000017.1"/>
</dbReference>
<evidence type="ECO:0000313" key="5">
    <source>
        <dbReference type="Proteomes" id="UP001441944"/>
    </source>
</evidence>
<accession>A0ABQ0AQ93</accession>
<dbReference type="Gene3D" id="2.150.10.10">
    <property type="entry name" value="Serralysin-like metalloprotease, C-terminal"/>
    <property type="match status" value="4"/>
</dbReference>
<dbReference type="PANTHER" id="PTHR38340:SF1">
    <property type="entry name" value="S-LAYER PROTEIN"/>
    <property type="match status" value="1"/>
</dbReference>
<dbReference type="SUPFAM" id="SSF51120">
    <property type="entry name" value="beta-Roll"/>
    <property type="match status" value="4"/>
</dbReference>
<dbReference type="PRINTS" id="PR00313">
    <property type="entry name" value="CABNDNGRPT"/>
</dbReference>
<evidence type="ECO:0000313" key="4">
    <source>
        <dbReference type="EMBL" id="GAA6198024.1"/>
    </source>
</evidence>
<proteinExistence type="predicted"/>
<organism evidence="4 5">
    <name type="scientific">Pseudophaeobacter arcticus</name>
    <dbReference type="NCBI Taxonomy" id="385492"/>
    <lineage>
        <taxon>Bacteria</taxon>
        <taxon>Pseudomonadati</taxon>
        <taxon>Pseudomonadota</taxon>
        <taxon>Alphaproteobacteria</taxon>
        <taxon>Rhodobacterales</taxon>
        <taxon>Paracoccaceae</taxon>
        <taxon>Pseudophaeobacter</taxon>
    </lineage>
</organism>
<evidence type="ECO:0000256" key="1">
    <source>
        <dbReference type="ARBA" id="ARBA00004613"/>
    </source>
</evidence>
<dbReference type="PROSITE" id="PS00330">
    <property type="entry name" value="HEMOLYSIN_CALCIUM"/>
    <property type="match status" value="4"/>
</dbReference>
<dbReference type="InterPro" id="IPR011049">
    <property type="entry name" value="Serralysin-like_metalloprot_C"/>
</dbReference>
<dbReference type="PANTHER" id="PTHR38340">
    <property type="entry name" value="S-LAYER PROTEIN"/>
    <property type="match status" value="1"/>
</dbReference>
<evidence type="ECO:0000256" key="2">
    <source>
        <dbReference type="ARBA" id="ARBA00022525"/>
    </source>
</evidence>
<gene>
    <name evidence="4" type="ORF">NBRC116598_34690</name>
</gene>
<feature type="region of interest" description="Disordered" evidence="3">
    <location>
        <begin position="441"/>
        <end position="519"/>
    </location>
</feature>
<dbReference type="EMBL" id="BAABWU010000017">
    <property type="protein sequence ID" value="GAA6198024.1"/>
    <property type="molecule type" value="Genomic_DNA"/>
</dbReference>
<dbReference type="InterPro" id="IPR018511">
    <property type="entry name" value="Hemolysin-typ_Ca-bd_CS"/>
</dbReference>
<dbReference type="InterPro" id="IPR001343">
    <property type="entry name" value="Hemolysn_Ca-bd"/>
</dbReference>
<keyword evidence="2" id="KW-0964">Secreted</keyword>
<evidence type="ECO:0008006" key="6">
    <source>
        <dbReference type="Google" id="ProtNLM"/>
    </source>
</evidence>